<keyword evidence="3" id="KW-1185">Reference proteome</keyword>
<evidence type="ECO:0000313" key="2">
    <source>
        <dbReference type="EMBL" id="KAF4340808.1"/>
    </source>
</evidence>
<organism evidence="2 3">
    <name type="scientific">Fusarium beomiforme</name>
    <dbReference type="NCBI Taxonomy" id="44412"/>
    <lineage>
        <taxon>Eukaryota</taxon>
        <taxon>Fungi</taxon>
        <taxon>Dikarya</taxon>
        <taxon>Ascomycota</taxon>
        <taxon>Pezizomycotina</taxon>
        <taxon>Sordariomycetes</taxon>
        <taxon>Hypocreomycetidae</taxon>
        <taxon>Hypocreales</taxon>
        <taxon>Nectriaceae</taxon>
        <taxon>Fusarium</taxon>
        <taxon>Fusarium burgessii species complex</taxon>
    </lineage>
</organism>
<proteinExistence type="predicted"/>
<comment type="caution">
    <text evidence="2">The sequence shown here is derived from an EMBL/GenBank/DDBJ whole genome shotgun (WGS) entry which is preliminary data.</text>
</comment>
<gene>
    <name evidence="2" type="ORF">FBEOM_5260</name>
</gene>
<accession>A0A9P5ALR8</accession>
<evidence type="ECO:0000313" key="3">
    <source>
        <dbReference type="Proteomes" id="UP000730481"/>
    </source>
</evidence>
<evidence type="ECO:0000256" key="1">
    <source>
        <dbReference type="SAM" id="MobiDB-lite"/>
    </source>
</evidence>
<dbReference type="OrthoDB" id="10515503at2759"/>
<feature type="region of interest" description="Disordered" evidence="1">
    <location>
        <begin position="563"/>
        <end position="591"/>
    </location>
</feature>
<dbReference type="Proteomes" id="UP000730481">
    <property type="component" value="Unassembled WGS sequence"/>
</dbReference>
<feature type="compositionally biased region" description="Acidic residues" evidence="1">
    <location>
        <begin position="577"/>
        <end position="591"/>
    </location>
</feature>
<dbReference type="AlphaFoldDB" id="A0A9P5ALR8"/>
<reference evidence="2" key="2">
    <citation type="submission" date="2020-02" db="EMBL/GenBank/DDBJ databases">
        <title>Identification and distribution of gene clusters putatively required for synthesis of sphingolipid metabolism inhibitors in phylogenetically diverse species of the filamentous fungus Fusarium.</title>
        <authorList>
            <person name="Kim H.-S."/>
            <person name="Busman M."/>
            <person name="Brown D.W."/>
            <person name="Divon H."/>
            <person name="Uhlig S."/>
            <person name="Proctor R.H."/>
        </authorList>
    </citation>
    <scope>NUCLEOTIDE SEQUENCE</scope>
    <source>
        <strain evidence="2">NRRL 25174</strain>
    </source>
</reference>
<name>A0A9P5ALR8_9HYPO</name>
<dbReference type="PANTHER" id="PTHR40788">
    <property type="entry name" value="CLR5 DOMAIN-CONTAINING PROTEIN-RELATED"/>
    <property type="match status" value="1"/>
</dbReference>
<dbReference type="PANTHER" id="PTHR40788:SF1">
    <property type="entry name" value="IPA PROTEIN"/>
    <property type="match status" value="1"/>
</dbReference>
<reference evidence="2" key="1">
    <citation type="journal article" date="2017" name="Mycologia">
        <title>Fusarium algeriense, sp. nov., a novel toxigenic crown rot pathogen of durum wheat from Algeria is nested in the Fusarium burgessii species complex.</title>
        <authorList>
            <person name="Laraba I."/>
            <person name="Keddad A."/>
            <person name="Boureghda H."/>
            <person name="Abdallah N."/>
            <person name="Vaughan M.M."/>
            <person name="Proctor R.H."/>
            <person name="Busman M."/>
            <person name="O'Donnell K."/>
        </authorList>
    </citation>
    <scope>NUCLEOTIDE SEQUENCE</scope>
    <source>
        <strain evidence="2">NRRL 25174</strain>
    </source>
</reference>
<sequence>MSDAPHIHPLALKAKELHDQLKLKYDLYSSEVETAWRSFNRSQREKCIKAAEPENTKNLQPDYSPDALTVPDSDWFLILLEHRATNSLFDQYTLGPRGLPGDHDATVDFYKGQIHPQIPREYLYTRCMVFYQESEGFYGEIAYVSPEEAPMSFILDEIRGKNLVQMFTGEAILCRQTTLLQFLNAMVDVILKEYSKIQEAARRIRQIIAHGKFKEEWPSWYLSTVHEKPHILCQTVNDHLASHPLLQTWENTPSRAYVSMAIYEVLKDKEYSLALWKCITHLLELLTRPSENKVYWDKLIYELYSLCELEFGRALDNLKRHLSTGILCEWLHPGEDNNGRPCYLMRSDPGDLVDTDRGVRHLFCYFRPDFNLYTAGDFTEWLYDTSGIPLLKEEKTLQRERYALIELNAITDFAKDLFSIFPRPTSNQETKPMFHSLWENTKWNFSRTQKPLEIHGLSGDPEGLNWLGLDTMKDLKDLESENVYDASLSAEMAASALESLDSLFQMYTGNTMGELFEKLVTDFEKQCDQLEVTTRDLDLKREVVAAFTSACWVKPPKALTTTSRKSSPLVHDLKDDPESEEEFEDSESDVEYDTAEYTLEEYDPVEDFEEVTEKYREWNYEETDEAVFWGTLDVESYIKGVRNLPFAC</sequence>
<protein>
    <submittedName>
        <fullName evidence="2">Asparaginase 3</fullName>
    </submittedName>
</protein>
<dbReference type="EMBL" id="PVQB02000222">
    <property type="protein sequence ID" value="KAF4340808.1"/>
    <property type="molecule type" value="Genomic_DNA"/>
</dbReference>